<evidence type="ECO:0000259" key="1">
    <source>
        <dbReference type="Pfam" id="PF01494"/>
    </source>
</evidence>
<dbReference type="AlphaFoldDB" id="A0A1H0WAL1"/>
<dbReference type="Proteomes" id="UP000199691">
    <property type="component" value="Unassembled WGS sequence"/>
</dbReference>
<dbReference type="SUPFAM" id="SSF51905">
    <property type="entry name" value="FAD/NAD(P)-binding domain"/>
    <property type="match status" value="1"/>
</dbReference>
<reference evidence="3" key="1">
    <citation type="submission" date="2016-10" db="EMBL/GenBank/DDBJ databases">
        <authorList>
            <person name="Varghese N."/>
            <person name="Submissions S."/>
        </authorList>
    </citation>
    <scope>NUCLEOTIDE SEQUENCE [LARGE SCALE GENOMIC DNA]</scope>
    <source>
        <strain evidence="3">CGMCC 4.6609</strain>
    </source>
</reference>
<evidence type="ECO:0000313" key="2">
    <source>
        <dbReference type="EMBL" id="SDP87581.1"/>
    </source>
</evidence>
<protein>
    <submittedName>
        <fullName evidence="2">FAD binding domain-containing protein</fullName>
    </submittedName>
</protein>
<dbReference type="InterPro" id="IPR036188">
    <property type="entry name" value="FAD/NAD-bd_sf"/>
</dbReference>
<dbReference type="EMBL" id="FNIX01000018">
    <property type="protein sequence ID" value="SDP87581.1"/>
    <property type="molecule type" value="Genomic_DNA"/>
</dbReference>
<keyword evidence="3" id="KW-1185">Reference proteome</keyword>
<dbReference type="InterPro" id="IPR002938">
    <property type="entry name" value="FAD-bd"/>
</dbReference>
<proteinExistence type="predicted"/>
<organism evidence="2 3">
    <name type="scientific">Lentzea jiangxiensis</name>
    <dbReference type="NCBI Taxonomy" id="641025"/>
    <lineage>
        <taxon>Bacteria</taxon>
        <taxon>Bacillati</taxon>
        <taxon>Actinomycetota</taxon>
        <taxon>Actinomycetes</taxon>
        <taxon>Pseudonocardiales</taxon>
        <taxon>Pseudonocardiaceae</taxon>
        <taxon>Lentzea</taxon>
    </lineage>
</organism>
<sequence length="56" mass="5879">MAHEYLIIGAGPAGLPLAALPARGGRDHAVLEKHRDLPEAHQQPLVAFVEECLAGA</sequence>
<dbReference type="RefSeq" id="WP_176960057.1">
    <property type="nucleotide sequence ID" value="NZ_FNIX01000018.1"/>
</dbReference>
<dbReference type="Gene3D" id="3.50.50.60">
    <property type="entry name" value="FAD/NAD(P)-binding domain"/>
    <property type="match status" value="1"/>
</dbReference>
<dbReference type="Pfam" id="PF01494">
    <property type="entry name" value="FAD_binding_3"/>
    <property type="match status" value="1"/>
</dbReference>
<dbReference type="STRING" id="641025.SAMN05421507_11822"/>
<name>A0A1H0WAL1_9PSEU</name>
<feature type="domain" description="FAD-binding" evidence="1">
    <location>
        <begin position="6"/>
        <end position="36"/>
    </location>
</feature>
<evidence type="ECO:0000313" key="3">
    <source>
        <dbReference type="Proteomes" id="UP000199691"/>
    </source>
</evidence>
<dbReference type="GO" id="GO:0071949">
    <property type="term" value="F:FAD binding"/>
    <property type="evidence" value="ECO:0007669"/>
    <property type="project" value="InterPro"/>
</dbReference>
<accession>A0A1H0WAL1</accession>
<gene>
    <name evidence="2" type="ORF">SAMN05421507_11822</name>
</gene>